<evidence type="ECO:0000313" key="2">
    <source>
        <dbReference type="EMBL" id="KZP23302.1"/>
    </source>
</evidence>
<dbReference type="InterPro" id="IPR023213">
    <property type="entry name" value="CAT-like_dom_sf"/>
</dbReference>
<name>A0A166LTH4_9AGAM</name>
<keyword evidence="1" id="KW-0808">Transferase</keyword>
<reference evidence="2 3" key="1">
    <citation type="journal article" date="2016" name="Mol. Biol. Evol.">
        <title>Comparative Genomics of Early-Diverging Mushroom-Forming Fungi Provides Insights into the Origins of Lignocellulose Decay Capabilities.</title>
        <authorList>
            <person name="Nagy L.G."/>
            <person name="Riley R."/>
            <person name="Tritt A."/>
            <person name="Adam C."/>
            <person name="Daum C."/>
            <person name="Floudas D."/>
            <person name="Sun H."/>
            <person name="Yadav J.S."/>
            <person name="Pangilinan J."/>
            <person name="Larsson K.H."/>
            <person name="Matsuura K."/>
            <person name="Barry K."/>
            <person name="Labutti K."/>
            <person name="Kuo R."/>
            <person name="Ohm R.A."/>
            <person name="Bhattacharya S.S."/>
            <person name="Shirouzu T."/>
            <person name="Yoshinaga Y."/>
            <person name="Martin F.M."/>
            <person name="Grigoriev I.V."/>
            <person name="Hibbett D.S."/>
        </authorList>
    </citation>
    <scope>NUCLEOTIDE SEQUENCE [LARGE SCALE GENOMIC DNA]</scope>
    <source>
        <strain evidence="2 3">CBS 109695</strain>
    </source>
</reference>
<dbReference type="AlphaFoldDB" id="A0A166LTH4"/>
<accession>A0A166LTH4</accession>
<dbReference type="GO" id="GO:0016747">
    <property type="term" value="F:acyltransferase activity, transferring groups other than amino-acyl groups"/>
    <property type="evidence" value="ECO:0007669"/>
    <property type="project" value="TreeGrafter"/>
</dbReference>
<dbReference type="Pfam" id="PF02458">
    <property type="entry name" value="Transferase"/>
    <property type="match status" value="1"/>
</dbReference>
<dbReference type="InterPro" id="IPR050317">
    <property type="entry name" value="Plant_Fungal_Acyltransferase"/>
</dbReference>
<evidence type="ECO:0000313" key="3">
    <source>
        <dbReference type="Proteomes" id="UP000076532"/>
    </source>
</evidence>
<dbReference type="EMBL" id="KV417533">
    <property type="protein sequence ID" value="KZP23302.1"/>
    <property type="molecule type" value="Genomic_DNA"/>
</dbReference>
<dbReference type="Proteomes" id="UP000076532">
    <property type="component" value="Unassembled WGS sequence"/>
</dbReference>
<proteinExistence type="predicted"/>
<sequence>MAPSALGISELSSARIFPPSHPSSPGSPSISAPPHAATVNLSILDASVGLYSATTGIWLYSFPHPPLQDRNKALTESLIAALAFYPQWAGQLHLTKYNPTGDHTTRYGRIAVTYGTRSDPGVAVHLATSPRTISSLIPDNEAKQAGHWNAQPSALEELLPGRKAGEPGRLALWNMQESDGLPCVLVQLTAFACGGVAIAIRIAHPLADANTLVRFVRNWAAIHRGESLRDGDLPVFDPTLLDRHAAGDVDRQTPDENLVRQSRALPVSRFDFWELGTVIPTALKSLTAEQLDVGKGDPMPSAWDKDAPVDHYIVYFSAKEIQGMWEDAASSAVPGAWISRFDALLAHIWALLIRARQLPAGTPNAMHVTLGVRARTASPLPTTFLGSPILMTRATGAPESDIGQLAASIRMSLAQFTPEAVAAYLHDKAFDVSAQRLWSAFLGDNNSIMTSWLDCGANQVDFFGTSGELVFVDSLMSDYDGIIKFMEVADGAKRGKWYDGDAAVTLQLRRDVMGLLLEDPLLRKYRGT</sequence>
<protein>
    <recommendedName>
        <fullName evidence="4">Transferase-domain-containing protein</fullName>
    </recommendedName>
</protein>
<dbReference type="Gene3D" id="3.30.559.10">
    <property type="entry name" value="Chloramphenicol acetyltransferase-like domain"/>
    <property type="match status" value="2"/>
</dbReference>
<keyword evidence="3" id="KW-1185">Reference proteome</keyword>
<dbReference type="GO" id="GO:0044550">
    <property type="term" value="P:secondary metabolite biosynthetic process"/>
    <property type="evidence" value="ECO:0007669"/>
    <property type="project" value="TreeGrafter"/>
</dbReference>
<evidence type="ECO:0000256" key="1">
    <source>
        <dbReference type="ARBA" id="ARBA00022679"/>
    </source>
</evidence>
<dbReference type="OrthoDB" id="444127at2759"/>
<dbReference type="PANTHER" id="PTHR31642:SF310">
    <property type="entry name" value="FATTY ALCOHOL:CAFFEOYL-COA ACYLTRANSFERASE"/>
    <property type="match status" value="1"/>
</dbReference>
<dbReference type="STRING" id="436010.A0A166LTH4"/>
<evidence type="ECO:0008006" key="4">
    <source>
        <dbReference type="Google" id="ProtNLM"/>
    </source>
</evidence>
<dbReference type="PANTHER" id="PTHR31642">
    <property type="entry name" value="TRICHOTHECENE 3-O-ACETYLTRANSFERASE"/>
    <property type="match status" value="1"/>
</dbReference>
<organism evidence="2 3">
    <name type="scientific">Athelia psychrophila</name>
    <dbReference type="NCBI Taxonomy" id="1759441"/>
    <lineage>
        <taxon>Eukaryota</taxon>
        <taxon>Fungi</taxon>
        <taxon>Dikarya</taxon>
        <taxon>Basidiomycota</taxon>
        <taxon>Agaricomycotina</taxon>
        <taxon>Agaricomycetes</taxon>
        <taxon>Agaricomycetidae</taxon>
        <taxon>Atheliales</taxon>
        <taxon>Atheliaceae</taxon>
        <taxon>Athelia</taxon>
    </lineage>
</organism>
<gene>
    <name evidence="2" type="ORF">FIBSPDRAFT_460578</name>
</gene>